<dbReference type="Proteomes" id="UP001257234">
    <property type="component" value="Unassembled WGS sequence"/>
</dbReference>
<dbReference type="PROSITE" id="PS50943">
    <property type="entry name" value="HTH_CROC1"/>
    <property type="match status" value="1"/>
</dbReference>
<dbReference type="InterPro" id="IPR001387">
    <property type="entry name" value="Cro/C1-type_HTH"/>
</dbReference>
<keyword evidence="3" id="KW-1185">Reference proteome</keyword>
<gene>
    <name evidence="2" type="ORF">RE431_10860</name>
</gene>
<dbReference type="SUPFAM" id="SSF47413">
    <property type="entry name" value="lambda repressor-like DNA-binding domains"/>
    <property type="match status" value="1"/>
</dbReference>
<evidence type="ECO:0000259" key="1">
    <source>
        <dbReference type="PROSITE" id="PS50943"/>
    </source>
</evidence>
<evidence type="ECO:0000313" key="2">
    <source>
        <dbReference type="EMBL" id="MDR5591138.1"/>
    </source>
</evidence>
<comment type="caution">
    <text evidence="2">The sequence shown here is derived from an EMBL/GenBank/DDBJ whole genome shotgun (WGS) entry which is preliminary data.</text>
</comment>
<dbReference type="RefSeq" id="WP_309562007.1">
    <property type="nucleotide sequence ID" value="NZ_JAVJIU010000004.1"/>
</dbReference>
<dbReference type="SMART" id="SM00530">
    <property type="entry name" value="HTH_XRE"/>
    <property type="match status" value="1"/>
</dbReference>
<dbReference type="CDD" id="cd00093">
    <property type="entry name" value="HTH_XRE"/>
    <property type="match status" value="1"/>
</dbReference>
<organism evidence="2 3">
    <name type="scientific">Christiangramia sediminicola</name>
    <dbReference type="NCBI Taxonomy" id="3073267"/>
    <lineage>
        <taxon>Bacteria</taxon>
        <taxon>Pseudomonadati</taxon>
        <taxon>Bacteroidota</taxon>
        <taxon>Flavobacteriia</taxon>
        <taxon>Flavobacteriales</taxon>
        <taxon>Flavobacteriaceae</taxon>
        <taxon>Christiangramia</taxon>
    </lineage>
</organism>
<dbReference type="Pfam" id="PF01381">
    <property type="entry name" value="HTH_3"/>
    <property type="match status" value="1"/>
</dbReference>
<proteinExistence type="predicted"/>
<protein>
    <submittedName>
        <fullName evidence="2">Helix-turn-helix transcriptional regulator</fullName>
    </submittedName>
</protein>
<evidence type="ECO:0000313" key="3">
    <source>
        <dbReference type="Proteomes" id="UP001257234"/>
    </source>
</evidence>
<accession>A0ABU1ERW6</accession>
<dbReference type="InterPro" id="IPR010982">
    <property type="entry name" value="Lambda_DNA-bd_dom_sf"/>
</dbReference>
<dbReference type="EMBL" id="JAVJIU010000004">
    <property type="protein sequence ID" value="MDR5591138.1"/>
    <property type="molecule type" value="Genomic_DNA"/>
</dbReference>
<reference evidence="3" key="1">
    <citation type="submission" date="2023-07" db="EMBL/GenBank/DDBJ databases">
        <title>Christiangramia sp. SM2212., a novel bacterium of the family Flavobacteriaceae isolated from the sea sediment.</title>
        <authorList>
            <person name="Wang J."/>
            <person name="Zhang X."/>
        </authorList>
    </citation>
    <scope>NUCLEOTIDE SEQUENCE [LARGE SCALE GENOMIC DNA]</scope>
    <source>
        <strain evidence="3">SM2212</strain>
    </source>
</reference>
<feature type="domain" description="HTH cro/C1-type" evidence="1">
    <location>
        <begin position="18"/>
        <end position="72"/>
    </location>
</feature>
<name>A0ABU1ERW6_9FLAO</name>
<sequence length="86" mass="10183">MDSKEVLKIYMTRFSENLNRIREEKYETMHDVGTNSSFDPSNYNKFEKGKGNPTLETILKLASVMQIDPKDLFDFDFDIKKHKIEM</sequence>
<dbReference type="Gene3D" id="1.10.260.40">
    <property type="entry name" value="lambda repressor-like DNA-binding domains"/>
    <property type="match status" value="1"/>
</dbReference>